<dbReference type="EMBL" id="JBEAAL010000018">
    <property type="protein sequence ID" value="MEQ1407462.1"/>
    <property type="molecule type" value="Genomic_DNA"/>
</dbReference>
<dbReference type="PIRSF" id="PIRSF028704">
    <property type="entry name" value="UPC028704"/>
    <property type="match status" value="1"/>
</dbReference>
<reference evidence="2 3" key="1">
    <citation type="submission" date="2024-05" db="EMBL/GenBank/DDBJ databases">
        <title>Neorhizobium sp. Rsf11, a plant growth promoting and heavy metal resistant PAH-degrader.</title>
        <authorList>
            <person name="Golubev S.N."/>
            <person name="Muratova A.Y."/>
            <person name="Markelova M.I."/>
        </authorList>
    </citation>
    <scope>NUCLEOTIDE SEQUENCE [LARGE SCALE GENOMIC DNA]</scope>
    <source>
        <strain evidence="2 3">Rsf11</strain>
    </source>
</reference>
<evidence type="ECO:0000313" key="3">
    <source>
        <dbReference type="Proteomes" id="UP001496627"/>
    </source>
</evidence>
<protein>
    <submittedName>
        <fullName evidence="2">OpgC domain-containing protein</fullName>
    </submittedName>
</protein>
<dbReference type="RefSeq" id="WP_227704509.1">
    <property type="nucleotide sequence ID" value="NZ_JBEAAL010000018.1"/>
</dbReference>
<feature type="transmembrane region" description="Helical" evidence="1">
    <location>
        <begin position="353"/>
        <end position="373"/>
    </location>
</feature>
<evidence type="ECO:0000256" key="1">
    <source>
        <dbReference type="SAM" id="Phobius"/>
    </source>
</evidence>
<dbReference type="Proteomes" id="UP001496627">
    <property type="component" value="Unassembled WGS sequence"/>
</dbReference>
<feature type="transmembrane region" description="Helical" evidence="1">
    <location>
        <begin position="27"/>
        <end position="43"/>
    </location>
</feature>
<accession>A0ABV0M6I4</accession>
<name>A0ABV0M6I4_9HYPH</name>
<gene>
    <name evidence="2" type="ORF">ABK249_21305</name>
</gene>
<feature type="transmembrane region" description="Helical" evidence="1">
    <location>
        <begin position="63"/>
        <end position="83"/>
    </location>
</feature>
<comment type="caution">
    <text evidence="2">The sequence shown here is derived from an EMBL/GenBank/DDBJ whole genome shotgun (WGS) entry which is preliminary data.</text>
</comment>
<keyword evidence="1" id="KW-0812">Transmembrane</keyword>
<keyword evidence="3" id="KW-1185">Reference proteome</keyword>
<evidence type="ECO:0000313" key="2">
    <source>
        <dbReference type="EMBL" id="MEQ1407462.1"/>
    </source>
</evidence>
<feature type="transmembrane region" description="Helical" evidence="1">
    <location>
        <begin position="180"/>
        <end position="198"/>
    </location>
</feature>
<keyword evidence="1" id="KW-0472">Membrane</keyword>
<keyword evidence="1" id="KW-1133">Transmembrane helix</keyword>
<feature type="transmembrane region" description="Helical" evidence="1">
    <location>
        <begin position="154"/>
        <end position="173"/>
    </location>
</feature>
<feature type="transmembrane region" description="Helical" evidence="1">
    <location>
        <begin position="95"/>
        <end position="116"/>
    </location>
</feature>
<dbReference type="PANTHER" id="PTHR38592">
    <property type="entry name" value="BLL4819 PROTEIN"/>
    <property type="match status" value="1"/>
</dbReference>
<feature type="transmembrane region" description="Helical" evidence="1">
    <location>
        <begin position="210"/>
        <end position="229"/>
    </location>
</feature>
<feature type="transmembrane region" description="Helical" evidence="1">
    <location>
        <begin position="281"/>
        <end position="302"/>
    </location>
</feature>
<feature type="transmembrane region" description="Helical" evidence="1">
    <location>
        <begin position="314"/>
        <end position="341"/>
    </location>
</feature>
<proteinExistence type="predicted"/>
<dbReference type="InterPro" id="IPR014550">
    <property type="entry name" value="UCP028704_OpgC"/>
</dbReference>
<organism evidence="2 3">
    <name type="scientific">Neorhizobium phenanthreniclasticum</name>
    <dbReference type="NCBI Taxonomy" id="3157917"/>
    <lineage>
        <taxon>Bacteria</taxon>
        <taxon>Pseudomonadati</taxon>
        <taxon>Pseudomonadota</taxon>
        <taxon>Alphaproteobacteria</taxon>
        <taxon>Hyphomicrobiales</taxon>
        <taxon>Rhizobiaceae</taxon>
        <taxon>Rhizobium/Agrobacterium group</taxon>
        <taxon>Neorhizobium</taxon>
    </lineage>
</organism>
<dbReference type="PANTHER" id="PTHR38592:SF3">
    <property type="entry name" value="BLL4819 PROTEIN"/>
    <property type="match status" value="1"/>
</dbReference>
<dbReference type="Pfam" id="PF10129">
    <property type="entry name" value="OpgC_C"/>
    <property type="match status" value="1"/>
</dbReference>
<feature type="transmembrane region" description="Helical" evidence="1">
    <location>
        <begin position="241"/>
        <end position="261"/>
    </location>
</feature>
<sequence>MRTPSKIASAGTAAPPVKRERDLRLDFFRGVGMLIILIAHIPYDGWALWIPARFGFSDATEMFVFQSGMASAIAFGTTFDRAGTMALMARVARRLWQIYWAHISVFVTVVALMAIAGTRPDGVSYLGSLNLLPFIQDPGSLLAALLTLRYVPNYFDILPMYMVVLALLPVMLLASRINKILPFVLMIGLWLASQFGYASLSAEPWSDRPWFFDPFGWQLIFFTGFFLMRGTLPAPGYDRRLMVLAAAIVLITIPFAWVHFLEMHPFFRSVADLITPLTDKTRFGILRFVHFLALCYIAVHIVGERGSRLHGPAVRILVVVGQQSLAVFVTGMVIAQIIGIALDQTGRTVFTEAAANLFGFSLLIATAYLVRWFKNSPWKS</sequence>